<dbReference type="EMBL" id="AF408636">
    <property type="protein sequence ID" value="AAL01104.1"/>
    <property type="molecule type" value="Genomic_RNA"/>
</dbReference>
<accession>Q94M09</accession>
<dbReference type="Proteomes" id="UP000001051">
    <property type="component" value="Genome"/>
</dbReference>
<gene>
    <name evidence="1" type="primary">14</name>
</gene>
<reference evidence="1 2" key="2">
    <citation type="journal article" date="2002" name="Virology">
        <title>Characterization of phi12, a bacteriophage related to phi6: nucleotide sequence of the large double-stranded RNA.</title>
        <authorList>
            <person name="Gottlieb P."/>
            <person name="Potgieter C."/>
            <person name="Wei H."/>
            <person name="Toporovsky I."/>
        </authorList>
    </citation>
    <scope>NUCLEOTIDE SEQUENCE [LARGE SCALE GENOMIC DNA]</scope>
</reference>
<organism evidence="1 2">
    <name type="scientific">Pseudomonas phage phi12</name>
    <dbReference type="NCBI Taxonomy" id="161736"/>
    <lineage>
        <taxon>Viruses</taxon>
        <taxon>Riboviria</taxon>
        <taxon>Orthornavirae</taxon>
        <taxon>Duplornaviricota</taxon>
        <taxon>Vidaverviricetes</taxon>
        <taxon>Mindivirales</taxon>
        <taxon>Cystoviridae</taxon>
        <taxon>Betacystovirus</taxon>
        <taxon>Betacystovirus phi12</taxon>
        <taxon>Cystovirus phi12</taxon>
    </lineage>
</organism>
<name>Q94M09_9VIRU</name>
<evidence type="ECO:0000313" key="2">
    <source>
        <dbReference type="Proteomes" id="UP000001051"/>
    </source>
</evidence>
<evidence type="ECO:0000313" key="1">
    <source>
        <dbReference type="EMBL" id="AAL01104.1"/>
    </source>
</evidence>
<dbReference type="KEGG" id="vg:984324"/>
<protein>
    <submittedName>
        <fullName evidence="1">p14</fullName>
    </submittedName>
</protein>
<sequence length="99" mass="11485">MRKGDRKHMNQKPDLTYTSDVVNRRTKNYRRVAMSKQYWEDCGKPALDNELFKKCVFIGYGASAIRLLMVGLDSKTEDVHLTAEFMGYNEGSFEIVIKE</sequence>
<proteinExistence type="predicted"/>
<keyword evidence="2" id="KW-1185">Reference proteome</keyword>
<dbReference type="RefSeq" id="NP_690820.1">
    <property type="nucleotide sequence ID" value="NC_004173.1"/>
</dbReference>
<reference evidence="2" key="1">
    <citation type="journal article" date="2002" name="Virology">
        <title>Characterization of phi 12, a bacteriophage related to phi 6: nucleotide sequence of the small and middle double-stranded RNA.</title>
        <authorList>
            <person name="Gottlieb P."/>
            <person name="Wei H."/>
            <person name="Potgieter C."/>
            <person name="Toporovsky I."/>
        </authorList>
    </citation>
    <scope>NUCLEOTIDE SEQUENCE [LARGE SCALE GENOMIC DNA]</scope>
</reference>